<protein>
    <submittedName>
        <fullName evidence="1">DUF541 domain-containing protein</fullName>
    </submittedName>
</protein>
<comment type="caution">
    <text evidence="1">The sequence shown here is derived from an EMBL/GenBank/DDBJ whole genome shotgun (WGS) entry which is preliminary data.</text>
</comment>
<dbReference type="EMBL" id="WFKJ01000008">
    <property type="protein sequence ID" value="KAB7892113.1"/>
    <property type="molecule type" value="Genomic_DNA"/>
</dbReference>
<evidence type="ECO:0000313" key="2">
    <source>
        <dbReference type="EMBL" id="KAB7892113.1"/>
    </source>
</evidence>
<reference evidence="3 4" key="1">
    <citation type="submission" date="2019-10" db="EMBL/GenBank/DDBJ databases">
        <title>Poseidonibacter ostreae sp. nov., isolated from the gut of the Ostrea denselamellosa.</title>
        <authorList>
            <person name="Choi A."/>
        </authorList>
    </citation>
    <scope>NUCLEOTIDE SEQUENCE [LARGE SCALE GENOMIC DNA]</scope>
    <source>
        <strain evidence="1 4">SJOD-M-33</strain>
        <strain evidence="2 3">SJOD-M-5</strain>
    </source>
</reference>
<proteinExistence type="predicted"/>
<dbReference type="Proteomes" id="UP000461010">
    <property type="component" value="Unassembled WGS sequence"/>
</dbReference>
<dbReference type="AlphaFoldDB" id="A0A6L4WTA6"/>
<organism evidence="1 4">
    <name type="scientific">Poseidonibacter ostreae</name>
    <dbReference type="NCBI Taxonomy" id="2654171"/>
    <lineage>
        <taxon>Bacteria</taxon>
        <taxon>Pseudomonadati</taxon>
        <taxon>Campylobacterota</taxon>
        <taxon>Epsilonproteobacteria</taxon>
        <taxon>Campylobacterales</taxon>
        <taxon>Arcobacteraceae</taxon>
        <taxon>Poseidonibacter</taxon>
    </lineage>
</organism>
<keyword evidence="3" id="KW-1185">Reference proteome</keyword>
<dbReference type="Pfam" id="PF04402">
    <property type="entry name" value="SIMPL"/>
    <property type="match status" value="1"/>
</dbReference>
<accession>A0A6L4WTA6</accession>
<dbReference type="RefSeq" id="WP_152188662.1">
    <property type="nucleotide sequence ID" value="NZ_WFKI01000003.1"/>
</dbReference>
<name>A0A6L4WTA6_9BACT</name>
<gene>
    <name evidence="2" type="ORF">GBG18_04115</name>
    <name evidence="1" type="ORF">GBG19_06420</name>
</gene>
<dbReference type="Proteomes" id="UP000472839">
    <property type="component" value="Unassembled WGS sequence"/>
</dbReference>
<evidence type="ECO:0000313" key="1">
    <source>
        <dbReference type="EMBL" id="KAB7889268.1"/>
    </source>
</evidence>
<evidence type="ECO:0000313" key="3">
    <source>
        <dbReference type="Proteomes" id="UP000461010"/>
    </source>
</evidence>
<evidence type="ECO:0000313" key="4">
    <source>
        <dbReference type="Proteomes" id="UP000472839"/>
    </source>
</evidence>
<dbReference type="EMBL" id="WFKK01000015">
    <property type="protein sequence ID" value="KAB7889268.1"/>
    <property type="molecule type" value="Genomic_DNA"/>
</dbReference>
<sequence>MKLKVKTLALFLLALLLPMSLFSYEISFSKKFSKSVTPDLLSTYISISVEDKSEKFINKHIEIFNKYIKNNDDVNKYDGSFTLSPKYKYFKNTQEFIGYVGNLRYIIKSKNASSLNKFINDLIEMESKYNRQNIKINISNVSWTTSTKLYDNSLDALRINAMTWIEKYSASLKNILLKDCEVKSIDIDKTSKKFTKNINMETYSSKRVSNIAPDNSTKEIKIDAVFLLECK</sequence>
<dbReference type="InterPro" id="IPR007497">
    <property type="entry name" value="SIMPL/DUF541"/>
</dbReference>